<protein>
    <recommendedName>
        <fullName evidence="5">DUF3040 domain-containing protein</fullName>
    </recommendedName>
</protein>
<feature type="transmembrane region" description="Helical" evidence="2">
    <location>
        <begin position="64"/>
        <end position="85"/>
    </location>
</feature>
<dbReference type="OrthoDB" id="5244024at2"/>
<proteinExistence type="predicted"/>
<evidence type="ECO:0000313" key="4">
    <source>
        <dbReference type="Proteomes" id="UP000199086"/>
    </source>
</evidence>
<evidence type="ECO:0000256" key="1">
    <source>
        <dbReference type="SAM" id="MobiDB-lite"/>
    </source>
</evidence>
<dbReference type="EMBL" id="FMYF01000001">
    <property type="protein sequence ID" value="SDB80149.1"/>
    <property type="molecule type" value="Genomic_DNA"/>
</dbReference>
<reference evidence="3 4" key="1">
    <citation type="submission" date="2016-06" db="EMBL/GenBank/DDBJ databases">
        <authorList>
            <person name="Olsen C.W."/>
            <person name="Carey S."/>
            <person name="Hinshaw L."/>
            <person name="Karasin A.I."/>
        </authorList>
    </citation>
    <scope>NUCLEOTIDE SEQUENCE [LARGE SCALE GENOMIC DNA]</scope>
    <source>
        <strain evidence="3 4">LZ-22</strain>
    </source>
</reference>
<keyword evidence="2" id="KW-1133">Transmembrane helix</keyword>
<dbReference type="AlphaFoldDB" id="A0A1G6GE14"/>
<keyword evidence="2" id="KW-0472">Membrane</keyword>
<dbReference type="RefSeq" id="WP_092606041.1">
    <property type="nucleotide sequence ID" value="NZ_FMYF01000001.1"/>
</dbReference>
<name>A0A1G6GE14_9ACTN</name>
<evidence type="ECO:0000313" key="3">
    <source>
        <dbReference type="EMBL" id="SDB80149.1"/>
    </source>
</evidence>
<sequence length="127" mass="13912">MALSEHEQRLLEQMEAAFAAEDPKLADTLSGGSGRRLETRLAVGAGLGFVLGIALLLVGIQTFWLLSILGFLVMLAATIVGLTAWQKKDGTTPPKPGRTKPPVGAHDRRFMGRFEDRWNRRQEGNGR</sequence>
<keyword evidence="2" id="KW-0812">Transmembrane</keyword>
<feature type="transmembrane region" description="Helical" evidence="2">
    <location>
        <begin position="41"/>
        <end position="58"/>
    </location>
</feature>
<dbReference type="InterPro" id="IPR021401">
    <property type="entry name" value="DUF3040"/>
</dbReference>
<accession>A0A1G6GE14</accession>
<dbReference type="Pfam" id="PF11239">
    <property type="entry name" value="DUF3040"/>
    <property type="match status" value="1"/>
</dbReference>
<dbReference type="Proteomes" id="UP000199086">
    <property type="component" value="Unassembled WGS sequence"/>
</dbReference>
<dbReference type="STRING" id="1577474.GA0111570_101424"/>
<evidence type="ECO:0000256" key="2">
    <source>
        <dbReference type="SAM" id="Phobius"/>
    </source>
</evidence>
<feature type="region of interest" description="Disordered" evidence="1">
    <location>
        <begin position="87"/>
        <end position="106"/>
    </location>
</feature>
<organism evidence="3 4">
    <name type="scientific">Raineyella antarctica</name>
    <dbReference type="NCBI Taxonomy" id="1577474"/>
    <lineage>
        <taxon>Bacteria</taxon>
        <taxon>Bacillati</taxon>
        <taxon>Actinomycetota</taxon>
        <taxon>Actinomycetes</taxon>
        <taxon>Propionibacteriales</taxon>
        <taxon>Propionibacteriaceae</taxon>
        <taxon>Raineyella</taxon>
    </lineage>
</organism>
<keyword evidence="4" id="KW-1185">Reference proteome</keyword>
<evidence type="ECO:0008006" key="5">
    <source>
        <dbReference type="Google" id="ProtNLM"/>
    </source>
</evidence>
<gene>
    <name evidence="3" type="ORF">GA0111570_101424</name>
</gene>